<keyword evidence="3" id="KW-1185">Reference proteome</keyword>
<comment type="caution">
    <text evidence="2">The sequence shown here is derived from an EMBL/GenBank/DDBJ whole genome shotgun (WGS) entry which is preliminary data.</text>
</comment>
<accession>A0A2N7VSN4</accession>
<proteinExistence type="predicted"/>
<reference evidence="2 3" key="1">
    <citation type="submission" date="2018-01" db="EMBL/GenBank/DDBJ databases">
        <title>Whole genome analyses suggest that Burkholderia sensu lato contains two further novel genera in the rhizoxinica-symbiotica group Mycetohabitans gen. nov., and Trinickia gen. nov.: implications for the evolution of diazotrophy and nodulation in the Burkholderiaceae.</title>
        <authorList>
            <person name="Estrada-de los Santos P."/>
            <person name="Palmer M."/>
            <person name="Chavez-Ramirez B."/>
            <person name="Beukes C."/>
            <person name="Steenkamp E.T."/>
            <person name="Hirsch A.M."/>
            <person name="Manyaka P."/>
            <person name="Maluk M."/>
            <person name="Lafos M."/>
            <person name="Crook M."/>
            <person name="Gross E."/>
            <person name="Simon M.F."/>
            <person name="Bueno dos Reis Junior F."/>
            <person name="Poole P.S."/>
            <person name="Venter S.N."/>
            <person name="James E.K."/>
        </authorList>
    </citation>
    <scope>NUCLEOTIDE SEQUENCE [LARGE SCALE GENOMIC DNA]</scope>
    <source>
        <strain evidence="2 3">GIMN1.004</strain>
    </source>
</reference>
<dbReference type="RefSeq" id="WP_102645674.1">
    <property type="nucleotide sequence ID" value="NZ_PNYA01000009.1"/>
</dbReference>
<evidence type="ECO:0000313" key="3">
    <source>
        <dbReference type="Proteomes" id="UP000235616"/>
    </source>
</evidence>
<dbReference type="InterPro" id="IPR054191">
    <property type="entry name" value="DUF6896"/>
</dbReference>
<evidence type="ECO:0000259" key="1">
    <source>
        <dbReference type="Pfam" id="PF21837"/>
    </source>
</evidence>
<dbReference type="Proteomes" id="UP000235616">
    <property type="component" value="Unassembled WGS sequence"/>
</dbReference>
<feature type="domain" description="DUF6896" evidence="1">
    <location>
        <begin position="6"/>
        <end position="129"/>
    </location>
</feature>
<dbReference type="Pfam" id="PF21837">
    <property type="entry name" value="DUF6896"/>
    <property type="match status" value="1"/>
</dbReference>
<gene>
    <name evidence="2" type="ORF">C0Z18_12270</name>
</gene>
<dbReference type="AlphaFoldDB" id="A0A2N7VSN4"/>
<evidence type="ECO:0000313" key="2">
    <source>
        <dbReference type="EMBL" id="PMS20166.1"/>
    </source>
</evidence>
<dbReference type="OrthoDB" id="8480543at2"/>
<dbReference type="EMBL" id="PNYA01000009">
    <property type="protein sequence ID" value="PMS20166.1"/>
    <property type="molecule type" value="Genomic_DNA"/>
</dbReference>
<protein>
    <recommendedName>
        <fullName evidence="1">DUF6896 domain-containing protein</fullName>
    </recommendedName>
</protein>
<name>A0A2N7VSN4_9BURK</name>
<sequence length="330" mass="37924">MNKQLADLIGDYQEKVLEALILMQRSGIRMPDSSLRWIESDLPEKGLLDGDITYVKHGAGCTVYLPGGEIDFDFGIFGEINGFDLWRLSLFAGEKLSTYGFESEDALEGGFETAVSEGYLIRSNDGLFYVANVKRALAVDIDSRSPGDELPPRNLDIVMVLHSHYFQAAELMRENYESLNKKWKKDNSLSHGKIVDLRIYMSSWLGFLAVTCEGFEDIGMHVLLRSGRPAAFEKLIPKSDAVGKMIKRHRNPLRELRNKTFHLREDPEAIRRFFAPDARRLPWARELHDAFKDFFSAYRIQCEVHYAINGRRGELRIKREPPRRRTFMVS</sequence>
<organism evidence="2 3">
    <name type="scientific">Trinickia dabaoshanensis</name>
    <dbReference type="NCBI Taxonomy" id="564714"/>
    <lineage>
        <taxon>Bacteria</taxon>
        <taxon>Pseudomonadati</taxon>
        <taxon>Pseudomonadota</taxon>
        <taxon>Betaproteobacteria</taxon>
        <taxon>Burkholderiales</taxon>
        <taxon>Burkholderiaceae</taxon>
        <taxon>Trinickia</taxon>
    </lineage>
</organism>